<feature type="compositionally biased region" description="Basic and acidic residues" evidence="2">
    <location>
        <begin position="1"/>
        <end position="15"/>
    </location>
</feature>
<gene>
    <name evidence="3" type="ORF">C1H76_5688</name>
</gene>
<evidence type="ECO:0000313" key="4">
    <source>
        <dbReference type="Proteomes" id="UP000308133"/>
    </source>
</evidence>
<protein>
    <submittedName>
        <fullName evidence="3">Uncharacterized protein</fullName>
    </submittedName>
</protein>
<evidence type="ECO:0000313" key="3">
    <source>
        <dbReference type="EMBL" id="TKX22055.1"/>
    </source>
</evidence>
<dbReference type="AlphaFoldDB" id="A0A4U7AXS1"/>
<feature type="compositionally biased region" description="Basic and acidic residues" evidence="2">
    <location>
        <begin position="200"/>
        <end position="217"/>
    </location>
</feature>
<proteinExistence type="predicted"/>
<dbReference type="Proteomes" id="UP000308133">
    <property type="component" value="Unassembled WGS sequence"/>
</dbReference>
<name>A0A4U7AXS1_9PEZI</name>
<dbReference type="EMBL" id="PTQR01000074">
    <property type="protein sequence ID" value="TKX22055.1"/>
    <property type="molecule type" value="Genomic_DNA"/>
</dbReference>
<keyword evidence="1" id="KW-0175">Coiled coil</keyword>
<evidence type="ECO:0000256" key="2">
    <source>
        <dbReference type="SAM" id="MobiDB-lite"/>
    </source>
</evidence>
<feature type="region of interest" description="Disordered" evidence="2">
    <location>
        <begin position="1"/>
        <end position="51"/>
    </location>
</feature>
<evidence type="ECO:0000256" key="1">
    <source>
        <dbReference type="SAM" id="Coils"/>
    </source>
</evidence>
<organism evidence="3 4">
    <name type="scientific">Elsinoe australis</name>
    <dbReference type="NCBI Taxonomy" id="40998"/>
    <lineage>
        <taxon>Eukaryota</taxon>
        <taxon>Fungi</taxon>
        <taxon>Dikarya</taxon>
        <taxon>Ascomycota</taxon>
        <taxon>Pezizomycotina</taxon>
        <taxon>Dothideomycetes</taxon>
        <taxon>Dothideomycetidae</taxon>
        <taxon>Myriangiales</taxon>
        <taxon>Elsinoaceae</taxon>
        <taxon>Elsinoe</taxon>
    </lineage>
</organism>
<feature type="compositionally biased region" description="Polar residues" evidence="2">
    <location>
        <begin position="30"/>
        <end position="46"/>
    </location>
</feature>
<feature type="coiled-coil region" evidence="1">
    <location>
        <begin position="103"/>
        <end position="137"/>
    </location>
</feature>
<comment type="caution">
    <text evidence="3">The sequence shown here is derived from an EMBL/GenBank/DDBJ whole genome shotgun (WGS) entry which is preliminary data.</text>
</comment>
<sequence length="217" mass="24192">MSSTHLTEKSEEQFHPKNTMAASNMDDESTASVNKSTASDGESYTSEVKDGITKDEKTRQYMLALGKHKAMLKHYEIISAEFQGAIDKRDGMIEEYNASVDRVEAAEKMHDELVEKFEAASEETAAIQKDLKAAEKALAAKLDEHKDCTWRLWVAEGGFDIMQEKIIEEASKLEGTKKEFLAHVLDSSGQMSEGEQSEAEMARTGDEKGDEQETKVD</sequence>
<feature type="region of interest" description="Disordered" evidence="2">
    <location>
        <begin position="185"/>
        <end position="217"/>
    </location>
</feature>
<accession>A0A4U7AXS1</accession>
<reference evidence="3 4" key="1">
    <citation type="submission" date="2018-02" db="EMBL/GenBank/DDBJ databases">
        <title>Draft genome sequences of Elsinoe sp., causing black scab on jojoba.</title>
        <authorList>
            <person name="Stodart B."/>
            <person name="Jeffress S."/>
            <person name="Ash G."/>
            <person name="Arun Chinnappa K."/>
        </authorList>
    </citation>
    <scope>NUCLEOTIDE SEQUENCE [LARGE SCALE GENOMIC DNA]</scope>
    <source>
        <strain evidence="3 4">Hillstone_2</strain>
    </source>
</reference>